<dbReference type="GO" id="GO:0031593">
    <property type="term" value="F:polyubiquitin modification-dependent protein binding"/>
    <property type="evidence" value="ECO:0007669"/>
    <property type="project" value="TreeGrafter"/>
</dbReference>
<evidence type="ECO:0000313" key="6">
    <source>
        <dbReference type="EMBL" id="CAF0820453.1"/>
    </source>
</evidence>
<comment type="caution">
    <text evidence="6">The sequence shown here is derived from an EMBL/GenBank/DDBJ whole genome shotgun (WGS) entry which is preliminary data.</text>
</comment>
<dbReference type="FunFam" id="3.10.330.10:FF:000002">
    <property type="entry name" value="ubiquitin fusion degradation protein 1 homolog"/>
    <property type="match status" value="1"/>
</dbReference>
<protein>
    <recommendedName>
        <fullName evidence="11">Ubiquitin fusion degradaton protein</fullName>
    </recommendedName>
</protein>
<comment type="similarity">
    <text evidence="1">Belongs to the UFD1 family.</text>
</comment>
<name>A0A813UBJ0_9BILA</name>
<dbReference type="InterPro" id="IPR055417">
    <property type="entry name" value="UFD1_N1"/>
</dbReference>
<feature type="region of interest" description="Disordered" evidence="3">
    <location>
        <begin position="302"/>
        <end position="340"/>
    </location>
</feature>
<keyword evidence="10" id="KW-1185">Reference proteome</keyword>
<evidence type="ECO:0000313" key="9">
    <source>
        <dbReference type="EMBL" id="CAF3606836.1"/>
    </source>
</evidence>
<dbReference type="EMBL" id="CAJOBC010000611">
    <property type="protein sequence ID" value="CAF3606836.1"/>
    <property type="molecule type" value="Genomic_DNA"/>
</dbReference>
<keyword evidence="2" id="KW-0833">Ubl conjugation pathway</keyword>
<dbReference type="GO" id="GO:0034098">
    <property type="term" value="C:VCP-NPL4-UFD1 AAA ATPase complex"/>
    <property type="evidence" value="ECO:0007669"/>
    <property type="project" value="TreeGrafter"/>
</dbReference>
<dbReference type="Gene3D" id="2.40.40.50">
    <property type="entry name" value="Ubiquitin fusion degradation protein UFD1, N-terminal domain"/>
    <property type="match status" value="1"/>
</dbReference>
<dbReference type="GO" id="GO:0036503">
    <property type="term" value="P:ERAD pathway"/>
    <property type="evidence" value="ECO:0007669"/>
    <property type="project" value="TreeGrafter"/>
</dbReference>
<dbReference type="OrthoDB" id="422728at2759"/>
<evidence type="ECO:0000256" key="1">
    <source>
        <dbReference type="ARBA" id="ARBA00006043"/>
    </source>
</evidence>
<dbReference type="EMBL" id="CAJNOQ010000611">
    <property type="protein sequence ID" value="CAF0820453.1"/>
    <property type="molecule type" value="Genomic_DNA"/>
</dbReference>
<dbReference type="InterPro" id="IPR055418">
    <property type="entry name" value="UFD1_N2"/>
</dbReference>
<feature type="domain" description="Ubiquitin fusion degradation protein UFD1 N-terminal subdomain 1" evidence="4">
    <location>
        <begin position="25"/>
        <end position="123"/>
    </location>
</feature>
<dbReference type="Pfam" id="PF03152">
    <property type="entry name" value="UFD1_N1"/>
    <property type="match status" value="1"/>
</dbReference>
<organism evidence="6 10">
    <name type="scientific">Didymodactylos carnosus</name>
    <dbReference type="NCBI Taxonomy" id="1234261"/>
    <lineage>
        <taxon>Eukaryota</taxon>
        <taxon>Metazoa</taxon>
        <taxon>Spiralia</taxon>
        <taxon>Gnathifera</taxon>
        <taxon>Rotifera</taxon>
        <taxon>Eurotatoria</taxon>
        <taxon>Bdelloidea</taxon>
        <taxon>Philodinida</taxon>
        <taxon>Philodinidae</taxon>
        <taxon>Didymodactylos</taxon>
    </lineage>
</organism>
<evidence type="ECO:0000313" key="10">
    <source>
        <dbReference type="Proteomes" id="UP000663829"/>
    </source>
</evidence>
<dbReference type="Proteomes" id="UP000681722">
    <property type="component" value="Unassembled WGS sequence"/>
</dbReference>
<feature type="compositionally biased region" description="Polar residues" evidence="3">
    <location>
        <begin position="313"/>
        <end position="323"/>
    </location>
</feature>
<dbReference type="PANTHER" id="PTHR12555">
    <property type="entry name" value="UBIQUITIN FUSION DEGRADATON PROTEIN 1"/>
    <property type="match status" value="1"/>
</dbReference>
<evidence type="ECO:0000313" key="7">
    <source>
        <dbReference type="EMBL" id="CAF0822485.1"/>
    </source>
</evidence>
<dbReference type="Proteomes" id="UP000663829">
    <property type="component" value="Unassembled WGS sequence"/>
</dbReference>
<dbReference type="Proteomes" id="UP000682733">
    <property type="component" value="Unassembled WGS sequence"/>
</dbReference>
<gene>
    <name evidence="6" type="ORF">GPM918_LOCUS4517</name>
    <name evidence="7" type="ORF">OVA965_LOCUS5719</name>
    <name evidence="9" type="ORF">SRO942_LOCUS4518</name>
    <name evidence="8" type="ORF">TMI583_LOCUS5716</name>
</gene>
<evidence type="ECO:0000259" key="4">
    <source>
        <dbReference type="Pfam" id="PF03152"/>
    </source>
</evidence>
<dbReference type="GO" id="GO:0006511">
    <property type="term" value="P:ubiquitin-dependent protein catabolic process"/>
    <property type="evidence" value="ECO:0007669"/>
    <property type="project" value="InterPro"/>
</dbReference>
<evidence type="ECO:0000256" key="2">
    <source>
        <dbReference type="ARBA" id="ARBA00022786"/>
    </source>
</evidence>
<dbReference type="InterPro" id="IPR004854">
    <property type="entry name" value="Ufd1-like"/>
</dbReference>
<sequence length="340" mass="38657">MSLLNPQFLQQHFAHMAGGGGTETFHAEYNCYSAIFLTDRERPNVENGGKVLLPQTALEELAEHVTTVMLFRLKNKRLDRMTHVGVFEFLPNTDTSCFVPSWIMRHLLLEEGEPVECEYVTLPTARFVRFQPQSKDFLDITNPKAVLETALRNFSCLTKGDMLAINYLDRNYELCVLELKPADAVSIIECDMEVDFAPPIDYVEPKYDTTSSLSTSTPKSNDIPIQGGTNTEQQYPNSLKATTFMPFHGRGNRLDGKTKTKEGHDLREQQTKLQTAQMLNQQRGIPNYEYEYGTLQFIHNPLRKNKDGDKDSQNTSASETFTPFSGEGNILKQPKSQRRQ</sequence>
<reference evidence="6" key="1">
    <citation type="submission" date="2021-02" db="EMBL/GenBank/DDBJ databases">
        <authorList>
            <person name="Nowell W R."/>
        </authorList>
    </citation>
    <scope>NUCLEOTIDE SEQUENCE</scope>
</reference>
<dbReference type="EMBL" id="CAJOBA010001640">
    <property type="protein sequence ID" value="CAF3606807.1"/>
    <property type="molecule type" value="Genomic_DNA"/>
</dbReference>
<dbReference type="Proteomes" id="UP000677228">
    <property type="component" value="Unassembled WGS sequence"/>
</dbReference>
<proteinExistence type="inferred from homology"/>
<evidence type="ECO:0000259" key="5">
    <source>
        <dbReference type="Pfam" id="PF24842"/>
    </source>
</evidence>
<dbReference type="Gene3D" id="3.10.330.10">
    <property type="match status" value="1"/>
</dbReference>
<feature type="domain" description="Ubiquitin fusion degradation protein UFD1 N-terminal subdomain 2" evidence="5">
    <location>
        <begin position="125"/>
        <end position="199"/>
    </location>
</feature>
<dbReference type="AlphaFoldDB" id="A0A813UBJ0"/>
<dbReference type="PANTHER" id="PTHR12555:SF13">
    <property type="entry name" value="UBIQUITIN RECOGNITION FACTOR IN ER-ASSOCIATED DEGRADATION PROTEIN 1"/>
    <property type="match status" value="1"/>
</dbReference>
<feature type="region of interest" description="Disordered" evidence="3">
    <location>
        <begin position="208"/>
        <end position="234"/>
    </location>
</feature>
<evidence type="ECO:0008006" key="11">
    <source>
        <dbReference type="Google" id="ProtNLM"/>
    </source>
</evidence>
<dbReference type="EMBL" id="CAJNOK010001640">
    <property type="protein sequence ID" value="CAF0822485.1"/>
    <property type="molecule type" value="Genomic_DNA"/>
</dbReference>
<evidence type="ECO:0000313" key="8">
    <source>
        <dbReference type="EMBL" id="CAF3606807.1"/>
    </source>
</evidence>
<dbReference type="InterPro" id="IPR042299">
    <property type="entry name" value="Ufd1-like_Nn"/>
</dbReference>
<evidence type="ECO:0000256" key="3">
    <source>
        <dbReference type="SAM" id="MobiDB-lite"/>
    </source>
</evidence>
<accession>A0A813UBJ0</accession>
<dbReference type="Pfam" id="PF24842">
    <property type="entry name" value="UFD1_N2"/>
    <property type="match status" value="1"/>
</dbReference>